<organism evidence="1 2">
    <name type="scientific">Flavivirga eckloniae</name>
    <dbReference type="NCBI Taxonomy" id="1803846"/>
    <lineage>
        <taxon>Bacteria</taxon>
        <taxon>Pseudomonadati</taxon>
        <taxon>Bacteroidota</taxon>
        <taxon>Flavobacteriia</taxon>
        <taxon>Flavobacteriales</taxon>
        <taxon>Flavobacteriaceae</taxon>
        <taxon>Flavivirga</taxon>
    </lineage>
</organism>
<protein>
    <recommendedName>
        <fullName evidence="3">Peptidase S74 domain-containing protein</fullName>
    </recommendedName>
</protein>
<evidence type="ECO:0008006" key="3">
    <source>
        <dbReference type="Google" id="ProtNLM"/>
    </source>
</evidence>
<dbReference type="OrthoDB" id="658938at2"/>
<proteinExistence type="predicted"/>
<dbReference type="RefSeq" id="WP_102756334.1">
    <property type="nucleotide sequence ID" value="NZ_CP025791.1"/>
</dbReference>
<keyword evidence="2" id="KW-1185">Reference proteome</keyword>
<dbReference type="AlphaFoldDB" id="A0A2K9PRI9"/>
<accession>A0A2K9PRI9</accession>
<evidence type="ECO:0000313" key="2">
    <source>
        <dbReference type="Proteomes" id="UP000235826"/>
    </source>
</evidence>
<dbReference type="Proteomes" id="UP000235826">
    <property type="component" value="Chromosome"/>
</dbReference>
<evidence type="ECO:0000313" key="1">
    <source>
        <dbReference type="EMBL" id="AUP79681.1"/>
    </source>
</evidence>
<dbReference type="EMBL" id="CP025791">
    <property type="protein sequence ID" value="AUP79681.1"/>
    <property type="molecule type" value="Genomic_DNA"/>
</dbReference>
<sequence length="309" mass="34662">MKKYDLTFLFYFSIVVAFSQTTTFDNLNANLYTNKSITWTSSSYGSGFGHRIINADPGGKTLLNFQARHNSATWSNFMTLTSNGRVGIGTSTPVYKLHVTSGVQIGSTTLGITAGSAENSWIRDEWLTGNYGPAKWDQALAKWVRPSGTFNDIGGIVFQDEGTYFLREKAGTKLEYTNTEFLNTAYMFANMFSGNVGIGTITPDEKLAVNGKIHTKEVRVDLSGWSDFVFEEDYNLPSLKEVEQYIKDKGHLQNIPNAEEVKEQGILLGEMNAKLLQKIEELTLYTIKQQKLIEEQAEIIKNIQQKLKN</sequence>
<name>A0A2K9PRI9_9FLAO</name>
<gene>
    <name evidence="1" type="ORF">C1H87_13580</name>
</gene>
<reference evidence="1 2" key="1">
    <citation type="submission" date="2018-01" db="EMBL/GenBank/DDBJ databases">
        <title>Complete genome sequence of Flavivirga eckloniae ECD14 isolated from seaweed Ecklonia cava.</title>
        <authorList>
            <person name="Lee J.H."/>
            <person name="Baik K.S."/>
            <person name="Seong C.N."/>
        </authorList>
    </citation>
    <scope>NUCLEOTIDE SEQUENCE [LARGE SCALE GENOMIC DNA]</scope>
    <source>
        <strain evidence="1 2">ECD14</strain>
    </source>
</reference>
<dbReference type="KEGG" id="fek:C1H87_13580"/>